<proteinExistence type="predicted"/>
<reference evidence="3" key="1">
    <citation type="submission" date="2019-11" db="EMBL/GenBank/DDBJ databases">
        <authorList>
            <person name="Feng L."/>
        </authorList>
    </citation>
    <scope>NUCLEOTIDE SEQUENCE</scope>
    <source>
        <strain evidence="3">BgluceraseaLFYP119</strain>
    </source>
</reference>
<dbReference type="InterPro" id="IPR002656">
    <property type="entry name" value="Acyl_transf_3_dom"/>
</dbReference>
<sequence>MIKTIKNVLMPMMIISVFMFYFRGWLVDGVSLMESVSYSAMDYRKVIETLLTWRNPVNGMGHLWYLYVYILVMISFPVLKSFVDYLTQNNRREIYFLIISLTLFLVNDITENQLFAFSHYSINGWFPASIEVIWGAILYQHRDAILKICKSPLLWGTGFMGINLVRCKIQFMQYQVDENKHVLY</sequence>
<name>A0A6N2TPG9_9FIRM</name>
<dbReference type="RefSeq" id="WP_412110169.1">
    <property type="nucleotide sequence ID" value="NZ_CACRST010000014.1"/>
</dbReference>
<keyword evidence="1" id="KW-0812">Transmembrane</keyword>
<evidence type="ECO:0000313" key="3">
    <source>
        <dbReference type="EMBL" id="VYT05366.1"/>
    </source>
</evidence>
<dbReference type="Pfam" id="PF01757">
    <property type="entry name" value="Acyl_transf_3"/>
    <property type="match status" value="1"/>
</dbReference>
<keyword evidence="3" id="KW-0012">Acyltransferase</keyword>
<accession>A0A6N2TPG9</accession>
<dbReference type="GO" id="GO:0016747">
    <property type="term" value="F:acyltransferase activity, transferring groups other than amino-acyl groups"/>
    <property type="evidence" value="ECO:0007669"/>
    <property type="project" value="InterPro"/>
</dbReference>
<feature type="transmembrane region" description="Helical" evidence="1">
    <location>
        <begin position="7"/>
        <end position="26"/>
    </location>
</feature>
<keyword evidence="3" id="KW-0808">Transferase</keyword>
<feature type="domain" description="Acyltransferase 3" evidence="2">
    <location>
        <begin position="3"/>
        <end position="146"/>
    </location>
</feature>
<dbReference type="EMBL" id="CACRST010000014">
    <property type="protein sequence ID" value="VYT05366.1"/>
    <property type="molecule type" value="Genomic_DNA"/>
</dbReference>
<keyword evidence="1" id="KW-0472">Membrane</keyword>
<organism evidence="3">
    <name type="scientific">Blautia glucerasea</name>
    <dbReference type="NCBI Taxonomy" id="536633"/>
    <lineage>
        <taxon>Bacteria</taxon>
        <taxon>Bacillati</taxon>
        <taxon>Bacillota</taxon>
        <taxon>Clostridia</taxon>
        <taxon>Lachnospirales</taxon>
        <taxon>Lachnospiraceae</taxon>
        <taxon>Blautia</taxon>
    </lineage>
</organism>
<dbReference type="AlphaFoldDB" id="A0A6N2TPG9"/>
<feature type="transmembrane region" description="Helical" evidence="1">
    <location>
        <begin position="63"/>
        <end position="82"/>
    </location>
</feature>
<gene>
    <name evidence="3" type="ORF">BGLFYP119_01619</name>
</gene>
<keyword evidence="1" id="KW-1133">Transmembrane helix</keyword>
<protein>
    <submittedName>
        <fullName evidence="3">Acyltransferase family protein</fullName>
    </submittedName>
</protein>
<feature type="transmembrane region" description="Helical" evidence="1">
    <location>
        <begin position="94"/>
        <end position="110"/>
    </location>
</feature>
<evidence type="ECO:0000256" key="1">
    <source>
        <dbReference type="SAM" id="Phobius"/>
    </source>
</evidence>
<evidence type="ECO:0000259" key="2">
    <source>
        <dbReference type="Pfam" id="PF01757"/>
    </source>
</evidence>